<comment type="caution">
    <text evidence="1">The sequence shown here is derived from an EMBL/GenBank/DDBJ whole genome shotgun (WGS) entry which is preliminary data.</text>
</comment>
<gene>
    <name evidence="1" type="ORF">JAO75_17430</name>
</gene>
<proteinExistence type="predicted"/>
<dbReference type="RefSeq" id="WP_199050416.1">
    <property type="nucleotide sequence ID" value="NZ_JAELXT010000021.1"/>
</dbReference>
<protein>
    <recommendedName>
        <fullName evidence="3">Phage tail assembly protein</fullName>
    </recommendedName>
</protein>
<name>A0ABS0Y4H4_9HYPH</name>
<accession>A0ABS0Y4H4</accession>
<organism evidence="1 2">
    <name type="scientific">Microvirga splendida</name>
    <dbReference type="NCBI Taxonomy" id="2795727"/>
    <lineage>
        <taxon>Bacteria</taxon>
        <taxon>Pseudomonadati</taxon>
        <taxon>Pseudomonadota</taxon>
        <taxon>Alphaproteobacteria</taxon>
        <taxon>Hyphomicrobiales</taxon>
        <taxon>Methylobacteriaceae</taxon>
        <taxon>Microvirga</taxon>
    </lineage>
</organism>
<dbReference type="Proteomes" id="UP000620670">
    <property type="component" value="Unassembled WGS sequence"/>
</dbReference>
<sequence>MQSRHTDFVTEVEFTLPKGYLDQTGILHKHGVMRLATAADEILPLRDPRVQQNEAYLAVIVLARVIISLGDLPAVDTRVVEGLFASDLNFLQRLYERINSADEVDAPIAVTPLANGGGKGFHTVGEA</sequence>
<evidence type="ECO:0000313" key="1">
    <source>
        <dbReference type="EMBL" id="MBJ6127187.1"/>
    </source>
</evidence>
<keyword evidence="2" id="KW-1185">Reference proteome</keyword>
<reference evidence="2" key="1">
    <citation type="submission" date="2020-12" db="EMBL/GenBank/DDBJ databases">
        <title>Hymenobacter sp.</title>
        <authorList>
            <person name="Kim M.K."/>
        </authorList>
    </citation>
    <scope>NUCLEOTIDE SEQUENCE [LARGE SCALE GENOMIC DNA]</scope>
    <source>
        <strain evidence="2">BT325</strain>
    </source>
</reference>
<evidence type="ECO:0008006" key="3">
    <source>
        <dbReference type="Google" id="ProtNLM"/>
    </source>
</evidence>
<dbReference type="EMBL" id="JAELXT010000021">
    <property type="protein sequence ID" value="MBJ6127187.1"/>
    <property type="molecule type" value="Genomic_DNA"/>
</dbReference>
<evidence type="ECO:0000313" key="2">
    <source>
        <dbReference type="Proteomes" id="UP000620670"/>
    </source>
</evidence>